<evidence type="ECO:0000256" key="1">
    <source>
        <dbReference type="SAM" id="MobiDB-lite"/>
    </source>
</evidence>
<dbReference type="InterPro" id="IPR046347">
    <property type="entry name" value="bZIP_sf"/>
</dbReference>
<gene>
    <name evidence="3" type="ORF">PC118_g1514</name>
</gene>
<feature type="domain" description="BZIP" evidence="2">
    <location>
        <begin position="15"/>
        <end position="58"/>
    </location>
</feature>
<organism evidence="3 4">
    <name type="scientific">Phytophthora cactorum</name>
    <dbReference type="NCBI Taxonomy" id="29920"/>
    <lineage>
        <taxon>Eukaryota</taxon>
        <taxon>Sar</taxon>
        <taxon>Stramenopiles</taxon>
        <taxon>Oomycota</taxon>
        <taxon>Peronosporomycetes</taxon>
        <taxon>Peronosporales</taxon>
        <taxon>Peronosporaceae</taxon>
        <taxon>Phytophthora</taxon>
    </lineage>
</organism>
<dbReference type="PROSITE" id="PS50217">
    <property type="entry name" value="BZIP"/>
    <property type="match status" value="1"/>
</dbReference>
<feature type="compositionally biased region" description="Basic and acidic residues" evidence="1">
    <location>
        <begin position="1"/>
        <end position="14"/>
    </location>
</feature>
<feature type="compositionally biased region" description="Basic and acidic residues" evidence="1">
    <location>
        <begin position="21"/>
        <end position="34"/>
    </location>
</feature>
<protein>
    <recommendedName>
        <fullName evidence="2">BZIP domain-containing protein</fullName>
    </recommendedName>
</protein>
<dbReference type="SUPFAM" id="SSF57959">
    <property type="entry name" value="Leucine zipper domain"/>
    <property type="match status" value="1"/>
</dbReference>
<dbReference type="CDD" id="cd14686">
    <property type="entry name" value="bZIP"/>
    <property type="match status" value="1"/>
</dbReference>
<dbReference type="AlphaFoldDB" id="A0A8T1GSP6"/>
<dbReference type="Pfam" id="PF07716">
    <property type="entry name" value="bZIP_2"/>
    <property type="match status" value="1"/>
</dbReference>
<accession>A0A8T1GSP6</accession>
<sequence length="324" mass="38006">MLSTEELKRQASLDKRRRRNREAMQRARQRDKDHMESLRLEAQHLEDTHQMLLRQVDQSLSQISVLGSQNDRIADLQQRLEDTREQANKLMRQNRVFQEQLGERVKGEDRMEGLLKEMARDQQIQERVYRQLCRENPIDMGIPLKFTLERATQVILTSRQQRSLVDTKTFRNRSAMQMAGRNWENEIKFVTYRSASEAATQQFHVVQKVNDDTYLIAREKQDPDNEGKVVRLLYLRFRLLEANGSYAVVTQSAPEEDSLDSRLLEKIWANDVCMWNHFVPVIDENGEEHCEVHLTGSSSIGDPRNHQSQTESTFDLLEMKLGVH</sequence>
<dbReference type="GO" id="GO:0003700">
    <property type="term" value="F:DNA-binding transcription factor activity"/>
    <property type="evidence" value="ECO:0007669"/>
    <property type="project" value="InterPro"/>
</dbReference>
<name>A0A8T1GSP6_9STRA</name>
<evidence type="ECO:0000313" key="4">
    <source>
        <dbReference type="Proteomes" id="UP000697107"/>
    </source>
</evidence>
<dbReference type="InterPro" id="IPR004827">
    <property type="entry name" value="bZIP"/>
</dbReference>
<proteinExistence type="predicted"/>
<feature type="region of interest" description="Disordered" evidence="1">
    <location>
        <begin position="1"/>
        <end position="34"/>
    </location>
</feature>
<reference evidence="3" key="1">
    <citation type="submission" date="2018-10" db="EMBL/GenBank/DDBJ databases">
        <title>Effector identification in a new, highly contiguous assembly of the strawberry crown rot pathogen Phytophthora cactorum.</title>
        <authorList>
            <person name="Armitage A.D."/>
            <person name="Nellist C.F."/>
            <person name="Bates H."/>
            <person name="Vickerstaff R.J."/>
            <person name="Harrison R.J."/>
        </authorList>
    </citation>
    <scope>NUCLEOTIDE SEQUENCE</scope>
    <source>
        <strain evidence="3">P415</strain>
    </source>
</reference>
<evidence type="ECO:0000259" key="2">
    <source>
        <dbReference type="PROSITE" id="PS50217"/>
    </source>
</evidence>
<comment type="caution">
    <text evidence="3">The sequence shown here is derived from an EMBL/GenBank/DDBJ whole genome shotgun (WGS) entry which is preliminary data.</text>
</comment>
<dbReference type="Proteomes" id="UP000697107">
    <property type="component" value="Unassembled WGS sequence"/>
</dbReference>
<dbReference type="VEuPathDB" id="FungiDB:PC110_g2931"/>
<evidence type="ECO:0000313" key="3">
    <source>
        <dbReference type="EMBL" id="KAG2998080.1"/>
    </source>
</evidence>
<dbReference type="SMART" id="SM00338">
    <property type="entry name" value="BRLZ"/>
    <property type="match status" value="1"/>
</dbReference>
<dbReference type="Gene3D" id="1.20.5.170">
    <property type="match status" value="1"/>
</dbReference>
<dbReference type="EMBL" id="RCML01000019">
    <property type="protein sequence ID" value="KAG2998080.1"/>
    <property type="molecule type" value="Genomic_DNA"/>
</dbReference>